<dbReference type="Gene3D" id="2.130.10.10">
    <property type="entry name" value="YVTN repeat-like/Quinoprotein amine dehydrogenase"/>
    <property type="match status" value="1"/>
</dbReference>
<dbReference type="PROSITE" id="PS50011">
    <property type="entry name" value="PROTEIN_KINASE_DOM"/>
    <property type="match status" value="1"/>
</dbReference>
<dbReference type="InterPro" id="IPR017441">
    <property type="entry name" value="Protein_kinase_ATP_BS"/>
</dbReference>
<evidence type="ECO:0000256" key="2">
    <source>
        <dbReference type="ARBA" id="ARBA00022741"/>
    </source>
</evidence>
<evidence type="ECO:0000256" key="6">
    <source>
        <dbReference type="SAM" id="MobiDB-lite"/>
    </source>
</evidence>
<feature type="domain" description="Protein kinase" evidence="7">
    <location>
        <begin position="15"/>
        <end position="274"/>
    </location>
</feature>
<keyword evidence="2 5" id="KW-0547">Nucleotide-binding</keyword>
<name>A0ABP6JA73_STRTU</name>
<sequence length="696" mass="73818">MHPLGTGDPLRLGPYRLLGVLGEGGMGKVYLGRDGAGHTCAVKVLRPELAHDAHMSQRFVREARAAQAVTSSGVARVLGAWTEGGRPWIATEFLAGPTLDEAVERHGPLGEPAVRALGAALADTLRDIHATGLVHRDLKPSNIVLTSQGPRVIDFGIARPEHGLTLTTTGAIPVTPGYGAPEQTLGQRVGPPGDVFSLGAVLAYAASGRRAYDGAHVAAVQYQVVHGEPDLTGLTPALHALVAPCLAKDPAQRPLPDAVVAACAPPKGAERAWRRGPLAEAVAERERAARRLAAHTGVPDAPSAPSRRRFVAALAGGGTAALAAAGGGAWWLLREDGPGKPREKEDSPAPRPWDARRLNAADYQDAEPPTPLWGPVGTKEVEPLMVPVHDLLLIRESEEIAAIGVSDGQKKWSWTLDGIGRADCFTLPGDLIVTVRRDDGSLVALDRQHGTERWKAGIGAKNIVAVDDTAVYVLTGRTSRVTDITAYEFATRSVRWSVRVPVKVEGDFGFHAVANGRLVMCSVSGEVAALDTRTGNTIWGKPQQGDKQHLVPAVSGGVVYLGGRTLAAYRLADGKEMWSEPAESEIKGVPGSWSSPTLDGDALYAANGGKFSRRNRHDGTVDWTHTLKHDAHTTPAMVQGNSVWVPLPYAVTTLHKDSGKPAWTWTRGSGGDWRMAGAGNRVFLWHDGGVTAMPVF</sequence>
<dbReference type="InterPro" id="IPR018391">
    <property type="entry name" value="PQQ_b-propeller_rpt"/>
</dbReference>
<dbReference type="InterPro" id="IPR002372">
    <property type="entry name" value="PQQ_rpt_dom"/>
</dbReference>
<keyword evidence="4 5" id="KW-0067">ATP-binding</keyword>
<dbReference type="PROSITE" id="PS00107">
    <property type="entry name" value="PROTEIN_KINASE_ATP"/>
    <property type="match status" value="1"/>
</dbReference>
<protein>
    <recommendedName>
        <fullName evidence="7">Protein kinase domain-containing protein</fullName>
    </recommendedName>
</protein>
<dbReference type="SMART" id="SM00220">
    <property type="entry name" value="S_TKc"/>
    <property type="match status" value="1"/>
</dbReference>
<dbReference type="InterPro" id="IPR000719">
    <property type="entry name" value="Prot_kinase_dom"/>
</dbReference>
<evidence type="ECO:0000256" key="4">
    <source>
        <dbReference type="ARBA" id="ARBA00022840"/>
    </source>
</evidence>
<dbReference type="EMBL" id="BAAAXZ010000083">
    <property type="protein sequence ID" value="GAA2925789.1"/>
    <property type="molecule type" value="Genomic_DNA"/>
</dbReference>
<dbReference type="CDD" id="cd14014">
    <property type="entry name" value="STKc_PknB_like"/>
    <property type="match status" value="1"/>
</dbReference>
<reference evidence="9" key="1">
    <citation type="journal article" date="2019" name="Int. J. Syst. Evol. Microbiol.">
        <title>The Global Catalogue of Microorganisms (GCM) 10K type strain sequencing project: providing services to taxonomists for standard genome sequencing and annotation.</title>
        <authorList>
            <consortium name="The Broad Institute Genomics Platform"/>
            <consortium name="The Broad Institute Genome Sequencing Center for Infectious Disease"/>
            <person name="Wu L."/>
            <person name="Ma J."/>
        </authorList>
    </citation>
    <scope>NUCLEOTIDE SEQUENCE [LARGE SCALE GENOMIC DNA]</scope>
    <source>
        <strain evidence="9">JCM 4087</strain>
    </source>
</reference>
<evidence type="ECO:0000256" key="3">
    <source>
        <dbReference type="ARBA" id="ARBA00022777"/>
    </source>
</evidence>
<comment type="caution">
    <text evidence="8">The sequence shown here is derived from an EMBL/GenBank/DDBJ whole genome shotgun (WGS) entry which is preliminary data.</text>
</comment>
<dbReference type="SUPFAM" id="SSF50998">
    <property type="entry name" value="Quinoprotein alcohol dehydrogenase-like"/>
    <property type="match status" value="2"/>
</dbReference>
<dbReference type="InterPro" id="IPR015943">
    <property type="entry name" value="WD40/YVTN_repeat-like_dom_sf"/>
</dbReference>
<keyword evidence="3" id="KW-0418">Kinase</keyword>
<keyword evidence="9" id="KW-1185">Reference proteome</keyword>
<feature type="region of interest" description="Disordered" evidence="6">
    <location>
        <begin position="334"/>
        <end position="355"/>
    </location>
</feature>
<dbReference type="InterPro" id="IPR008271">
    <property type="entry name" value="Ser/Thr_kinase_AS"/>
</dbReference>
<accession>A0ABP6JA73</accession>
<keyword evidence="1" id="KW-0808">Transferase</keyword>
<organism evidence="8 9">
    <name type="scientific">Streptomyces thioluteus</name>
    <dbReference type="NCBI Taxonomy" id="66431"/>
    <lineage>
        <taxon>Bacteria</taxon>
        <taxon>Bacillati</taxon>
        <taxon>Actinomycetota</taxon>
        <taxon>Actinomycetes</taxon>
        <taxon>Kitasatosporales</taxon>
        <taxon>Streptomycetaceae</taxon>
        <taxon>Streptomyces</taxon>
    </lineage>
</organism>
<dbReference type="RefSeq" id="WP_344962711.1">
    <property type="nucleotide sequence ID" value="NZ_BAAAXZ010000083.1"/>
</dbReference>
<dbReference type="Pfam" id="PF13360">
    <property type="entry name" value="PQQ_2"/>
    <property type="match status" value="1"/>
</dbReference>
<dbReference type="PANTHER" id="PTHR43289">
    <property type="entry name" value="MITOGEN-ACTIVATED PROTEIN KINASE KINASE KINASE 20-RELATED"/>
    <property type="match status" value="1"/>
</dbReference>
<dbReference type="InterPro" id="IPR011009">
    <property type="entry name" value="Kinase-like_dom_sf"/>
</dbReference>
<dbReference type="Proteomes" id="UP001501102">
    <property type="component" value="Unassembled WGS sequence"/>
</dbReference>
<dbReference type="InterPro" id="IPR011047">
    <property type="entry name" value="Quinoprotein_ADH-like_sf"/>
</dbReference>
<evidence type="ECO:0000313" key="9">
    <source>
        <dbReference type="Proteomes" id="UP001501102"/>
    </source>
</evidence>
<proteinExistence type="predicted"/>
<dbReference type="Gene3D" id="2.40.128.630">
    <property type="match status" value="1"/>
</dbReference>
<evidence type="ECO:0000313" key="8">
    <source>
        <dbReference type="EMBL" id="GAA2925789.1"/>
    </source>
</evidence>
<evidence type="ECO:0000256" key="5">
    <source>
        <dbReference type="PROSITE-ProRule" id="PRU10141"/>
    </source>
</evidence>
<feature type="binding site" evidence="5">
    <location>
        <position position="43"/>
    </location>
    <ligand>
        <name>ATP</name>
        <dbReference type="ChEBI" id="CHEBI:30616"/>
    </ligand>
</feature>
<dbReference type="PROSITE" id="PS00108">
    <property type="entry name" value="PROTEIN_KINASE_ST"/>
    <property type="match status" value="1"/>
</dbReference>
<dbReference type="SUPFAM" id="SSF56112">
    <property type="entry name" value="Protein kinase-like (PK-like)"/>
    <property type="match status" value="1"/>
</dbReference>
<evidence type="ECO:0000259" key="7">
    <source>
        <dbReference type="PROSITE" id="PS50011"/>
    </source>
</evidence>
<evidence type="ECO:0000256" key="1">
    <source>
        <dbReference type="ARBA" id="ARBA00022679"/>
    </source>
</evidence>
<gene>
    <name evidence="8" type="ORF">GCM10020221_22180</name>
</gene>
<dbReference type="Pfam" id="PF00069">
    <property type="entry name" value="Pkinase"/>
    <property type="match status" value="1"/>
</dbReference>
<dbReference type="Gene3D" id="3.30.200.20">
    <property type="entry name" value="Phosphorylase Kinase, domain 1"/>
    <property type="match status" value="1"/>
</dbReference>
<dbReference type="Gene3D" id="1.10.510.10">
    <property type="entry name" value="Transferase(Phosphotransferase) domain 1"/>
    <property type="match status" value="1"/>
</dbReference>
<dbReference type="SMART" id="SM00564">
    <property type="entry name" value="PQQ"/>
    <property type="match status" value="5"/>
</dbReference>
<dbReference type="PANTHER" id="PTHR43289:SF34">
    <property type="entry name" value="SERINE_THREONINE-PROTEIN KINASE YBDM-RELATED"/>
    <property type="match status" value="1"/>
</dbReference>